<dbReference type="Proteomes" id="UP000001646">
    <property type="component" value="Unplaced"/>
</dbReference>
<dbReference type="RefSeq" id="XP_008122005.1">
    <property type="nucleotide sequence ID" value="XM_008123798.3"/>
</dbReference>
<dbReference type="InParanoid" id="A0A803U094"/>
<dbReference type="SMART" id="SM00043">
    <property type="entry name" value="CY"/>
    <property type="match status" value="1"/>
</dbReference>
<keyword evidence="4" id="KW-0646">Protease inhibitor</keyword>
<reference evidence="7" key="3">
    <citation type="submission" date="2025-09" db="UniProtKB">
        <authorList>
            <consortium name="Ensembl"/>
        </authorList>
    </citation>
    <scope>IDENTIFICATION</scope>
</reference>
<evidence type="ECO:0000256" key="4">
    <source>
        <dbReference type="ARBA" id="ARBA00022690"/>
    </source>
</evidence>
<evidence type="ECO:0000256" key="3">
    <source>
        <dbReference type="ARBA" id="ARBA00022490"/>
    </source>
</evidence>
<keyword evidence="8" id="KW-1185">Reference proteome</keyword>
<proteinExistence type="inferred from homology"/>
<dbReference type="KEGG" id="acs:100553092"/>
<dbReference type="CDD" id="cd00042">
    <property type="entry name" value="CY"/>
    <property type="match status" value="1"/>
</dbReference>
<dbReference type="GO" id="GO:0004869">
    <property type="term" value="F:cysteine-type endopeptidase inhibitor activity"/>
    <property type="evidence" value="ECO:0000318"/>
    <property type="project" value="GO_Central"/>
</dbReference>
<dbReference type="InterPro" id="IPR001713">
    <property type="entry name" value="Prot_inh_stefin"/>
</dbReference>
<dbReference type="AlphaFoldDB" id="A0A803U094"/>
<comment type="subcellular location">
    <subcellularLocation>
        <location evidence="1">Cytoplasm</location>
    </subcellularLocation>
</comment>
<protein>
    <recommendedName>
        <fullName evidence="6">Cystatin domain-containing protein</fullName>
    </recommendedName>
</protein>
<dbReference type="GO" id="GO:0005829">
    <property type="term" value="C:cytosol"/>
    <property type="evidence" value="ECO:0000318"/>
    <property type="project" value="GO_Central"/>
</dbReference>
<gene>
    <name evidence="7" type="primary">LOC100553092</name>
</gene>
<feature type="domain" description="Cystatin" evidence="6">
    <location>
        <begin position="1"/>
        <end position="100"/>
    </location>
</feature>
<dbReference type="InterPro" id="IPR000010">
    <property type="entry name" value="Cystatin_dom"/>
</dbReference>
<dbReference type="PRINTS" id="PR00295">
    <property type="entry name" value="STEFINA"/>
</dbReference>
<dbReference type="PANTHER" id="PTHR11414:SF20">
    <property type="entry name" value="CYSTATIN-A"/>
    <property type="match status" value="1"/>
</dbReference>
<organism evidence="7 8">
    <name type="scientific">Anolis carolinensis</name>
    <name type="common">Green anole</name>
    <name type="synonym">American chameleon</name>
    <dbReference type="NCBI Taxonomy" id="28377"/>
    <lineage>
        <taxon>Eukaryota</taxon>
        <taxon>Metazoa</taxon>
        <taxon>Chordata</taxon>
        <taxon>Craniata</taxon>
        <taxon>Vertebrata</taxon>
        <taxon>Euteleostomi</taxon>
        <taxon>Lepidosauria</taxon>
        <taxon>Squamata</taxon>
        <taxon>Bifurcata</taxon>
        <taxon>Unidentata</taxon>
        <taxon>Episquamata</taxon>
        <taxon>Toxicofera</taxon>
        <taxon>Iguania</taxon>
        <taxon>Dactyloidae</taxon>
        <taxon>Anolis</taxon>
    </lineage>
</organism>
<dbReference type="InterPro" id="IPR046350">
    <property type="entry name" value="Cystatin_sf"/>
</dbReference>
<evidence type="ECO:0000256" key="1">
    <source>
        <dbReference type="ARBA" id="ARBA00004496"/>
    </source>
</evidence>
<evidence type="ECO:0000313" key="8">
    <source>
        <dbReference type="Proteomes" id="UP000001646"/>
    </source>
</evidence>
<dbReference type="Ensembl" id="ENSACAT00000057114.1">
    <property type="protein sequence ID" value="ENSACAP00000040884.1"/>
    <property type="gene ID" value="ENSACAG00000039064.1"/>
</dbReference>
<evidence type="ECO:0000259" key="6">
    <source>
        <dbReference type="SMART" id="SM00043"/>
    </source>
</evidence>
<comment type="similarity">
    <text evidence="2">Belongs to the cystatin family.</text>
</comment>
<evidence type="ECO:0000256" key="2">
    <source>
        <dbReference type="ARBA" id="ARBA00009403"/>
    </source>
</evidence>
<reference evidence="7" key="2">
    <citation type="submission" date="2025-08" db="UniProtKB">
        <authorList>
            <consortium name="Ensembl"/>
        </authorList>
    </citation>
    <scope>IDENTIFICATION</scope>
</reference>
<dbReference type="OrthoDB" id="2429551at2759"/>
<dbReference type="GeneTree" id="ENSGT00940000155717"/>
<keyword evidence="3" id="KW-0963">Cytoplasm</keyword>
<dbReference type="SUPFAM" id="SSF54403">
    <property type="entry name" value="Cystatin/monellin"/>
    <property type="match status" value="1"/>
</dbReference>
<dbReference type="GeneID" id="100553092"/>
<dbReference type="Gene3D" id="3.10.450.10">
    <property type="match status" value="1"/>
</dbReference>
<dbReference type="PANTHER" id="PTHR11414">
    <property type="entry name" value="CYSTATIN FAMILY MEMBER"/>
    <property type="match status" value="1"/>
</dbReference>
<name>A0A803U094_ANOCA</name>
<dbReference type="Pfam" id="PF00031">
    <property type="entry name" value="Cystatin"/>
    <property type="match status" value="1"/>
</dbReference>
<accession>A0A803U094</accession>
<evidence type="ECO:0000313" key="7">
    <source>
        <dbReference type="Ensembl" id="ENSACAP00000040884.1"/>
    </source>
</evidence>
<keyword evidence="5" id="KW-0789">Thiol protease inhibitor</keyword>
<reference evidence="7" key="1">
    <citation type="submission" date="2009-12" db="EMBL/GenBank/DDBJ databases">
        <title>The Genome Sequence of Anolis carolinensis (Green Anole Lizard).</title>
        <authorList>
            <consortium name="The Genome Sequencing Platform"/>
            <person name="Di Palma F."/>
            <person name="Alfoldi J."/>
            <person name="Heiman D."/>
            <person name="Young S."/>
            <person name="Grabherr M."/>
            <person name="Johnson J."/>
            <person name="Lander E.S."/>
            <person name="Lindblad-Toh K."/>
        </authorList>
    </citation>
    <scope>NUCLEOTIDE SEQUENCE [LARGE SCALE GENOMIC DNA]</scope>
    <source>
        <strain evidence="7">JBL SC #1</strain>
    </source>
</reference>
<dbReference type="FunFam" id="3.10.450.10:FF:000001">
    <property type="entry name" value="Cystatin-A"/>
    <property type="match status" value="1"/>
</dbReference>
<sequence>MMAGGLSTPKPATPEVQAIAEQVKAQLEAKVNQSCPIYEAVSYCLQVVAGTNYFIKVHVGPGEKDFAHLRVFEALPVYGGQVELAGFQLGKTRDEPIAYF</sequence>
<evidence type="ECO:0000256" key="5">
    <source>
        <dbReference type="ARBA" id="ARBA00022704"/>
    </source>
</evidence>